<gene>
    <name evidence="1" type="ORF">CUNI_LOCUS2423</name>
</gene>
<dbReference type="Proteomes" id="UP000678393">
    <property type="component" value="Unassembled WGS sequence"/>
</dbReference>
<dbReference type="SUPFAM" id="SSF54236">
    <property type="entry name" value="Ubiquitin-like"/>
    <property type="match status" value="1"/>
</dbReference>
<keyword evidence="2" id="KW-1185">Reference proteome</keyword>
<dbReference type="CDD" id="cd17039">
    <property type="entry name" value="Ubl_ubiquitin_like"/>
    <property type="match status" value="1"/>
</dbReference>
<accession>A0A8S3YN03</accession>
<organism evidence="1 2">
    <name type="scientific">Candidula unifasciata</name>
    <dbReference type="NCBI Taxonomy" id="100452"/>
    <lineage>
        <taxon>Eukaryota</taxon>
        <taxon>Metazoa</taxon>
        <taxon>Spiralia</taxon>
        <taxon>Lophotrochozoa</taxon>
        <taxon>Mollusca</taxon>
        <taxon>Gastropoda</taxon>
        <taxon>Heterobranchia</taxon>
        <taxon>Euthyneura</taxon>
        <taxon>Panpulmonata</taxon>
        <taxon>Eupulmonata</taxon>
        <taxon>Stylommatophora</taxon>
        <taxon>Helicina</taxon>
        <taxon>Helicoidea</taxon>
        <taxon>Geomitridae</taxon>
        <taxon>Candidula</taxon>
    </lineage>
</organism>
<evidence type="ECO:0008006" key="3">
    <source>
        <dbReference type="Google" id="ProtNLM"/>
    </source>
</evidence>
<dbReference type="AlphaFoldDB" id="A0A8S3YN03"/>
<protein>
    <recommendedName>
        <fullName evidence="3">Ubiquitin-like domain-containing protein</fullName>
    </recommendedName>
</protein>
<dbReference type="InterPro" id="IPR029071">
    <property type="entry name" value="Ubiquitin-like_domsf"/>
</dbReference>
<comment type="caution">
    <text evidence="1">The sequence shown here is derived from an EMBL/GenBank/DDBJ whole genome shotgun (WGS) entry which is preliminary data.</text>
</comment>
<dbReference type="EMBL" id="CAJHNH020000313">
    <property type="protein sequence ID" value="CAG5116865.1"/>
    <property type="molecule type" value="Genomic_DNA"/>
</dbReference>
<sequence>MSEPSNKSSPARTPESVPYATVTFHYTMSDGTPATLKSNDCLRNATIDGLKEQFVTTLGPADSQNWYYGRRLMANTKTFEDYGIDFTEDVDIEVRPSNN</sequence>
<evidence type="ECO:0000313" key="2">
    <source>
        <dbReference type="Proteomes" id="UP000678393"/>
    </source>
</evidence>
<name>A0A8S3YN03_9EUPU</name>
<reference evidence="1" key="1">
    <citation type="submission" date="2021-04" db="EMBL/GenBank/DDBJ databases">
        <authorList>
            <consortium name="Molecular Ecology Group"/>
        </authorList>
    </citation>
    <scope>NUCLEOTIDE SEQUENCE</scope>
</reference>
<evidence type="ECO:0000313" key="1">
    <source>
        <dbReference type="EMBL" id="CAG5116865.1"/>
    </source>
</evidence>
<proteinExistence type="predicted"/>